<organism evidence="1">
    <name type="scientific">marine sediment metagenome</name>
    <dbReference type="NCBI Taxonomy" id="412755"/>
    <lineage>
        <taxon>unclassified sequences</taxon>
        <taxon>metagenomes</taxon>
        <taxon>ecological metagenomes</taxon>
    </lineage>
</organism>
<sequence length="165" mass="17833">MHYDGKYNIFDSSKIDTYPLSTRSNKVTLDDLVRPMDIENITIDLPEKTCSDIETIAGAVVSNGKAEKPVVLFAGAHLIKNGLSPLLADLVRRGLVTLVAGNCATAIHDFELALIGQTSENVPDALGKGRFGMAYEFAYINCALSIGNKYKLGCGESLGRMMCDE</sequence>
<protein>
    <submittedName>
        <fullName evidence="1">Uncharacterized protein</fullName>
    </submittedName>
</protein>
<dbReference type="EMBL" id="BARW01019025">
    <property type="protein sequence ID" value="GAI90476.1"/>
    <property type="molecule type" value="Genomic_DNA"/>
</dbReference>
<dbReference type="AlphaFoldDB" id="X1TGL2"/>
<accession>X1TGL2</accession>
<gene>
    <name evidence="1" type="ORF">S12H4_32432</name>
</gene>
<evidence type="ECO:0000313" key="1">
    <source>
        <dbReference type="EMBL" id="GAI90476.1"/>
    </source>
</evidence>
<comment type="caution">
    <text evidence="1">The sequence shown here is derived from an EMBL/GenBank/DDBJ whole genome shotgun (WGS) entry which is preliminary data.</text>
</comment>
<feature type="non-terminal residue" evidence="1">
    <location>
        <position position="165"/>
    </location>
</feature>
<dbReference type="Gene3D" id="3.40.50.10690">
    <property type="entry name" value="putative lor/sdh protein like domains"/>
    <property type="match status" value="1"/>
</dbReference>
<proteinExistence type="predicted"/>
<name>X1TGL2_9ZZZZ</name>
<reference evidence="1" key="1">
    <citation type="journal article" date="2014" name="Front. Microbiol.">
        <title>High frequency of phylogenetically diverse reductive dehalogenase-homologous genes in deep subseafloor sedimentary metagenomes.</title>
        <authorList>
            <person name="Kawai M."/>
            <person name="Futagami T."/>
            <person name="Toyoda A."/>
            <person name="Takaki Y."/>
            <person name="Nishi S."/>
            <person name="Hori S."/>
            <person name="Arai W."/>
            <person name="Tsubouchi T."/>
            <person name="Morono Y."/>
            <person name="Uchiyama I."/>
            <person name="Ito T."/>
            <person name="Fujiyama A."/>
            <person name="Inagaki F."/>
            <person name="Takami H."/>
        </authorList>
    </citation>
    <scope>NUCLEOTIDE SEQUENCE</scope>
    <source>
        <strain evidence="1">Expedition CK06-06</strain>
    </source>
</reference>